<dbReference type="InterPro" id="IPR028038">
    <property type="entry name" value="TM140"/>
</dbReference>
<keyword evidence="3" id="KW-1185">Reference proteome</keyword>
<feature type="transmembrane region" description="Helical" evidence="1">
    <location>
        <begin position="28"/>
        <end position="49"/>
    </location>
</feature>
<evidence type="ECO:0000313" key="3">
    <source>
        <dbReference type="Proteomes" id="UP000053760"/>
    </source>
</evidence>
<accession>A0A091FR39</accession>
<dbReference type="PANTHER" id="PTHR16103:SF0">
    <property type="entry name" value="TRANSMEMBRANE PROTEIN 140"/>
    <property type="match status" value="1"/>
</dbReference>
<feature type="non-terminal residue" evidence="2">
    <location>
        <position position="1"/>
    </location>
</feature>
<keyword evidence="1 2" id="KW-0812">Transmembrane</keyword>
<dbReference type="AlphaFoldDB" id="A0A091FR39"/>
<feature type="non-terminal residue" evidence="2">
    <location>
        <position position="92"/>
    </location>
</feature>
<gene>
    <name evidence="2" type="ORF">N303_14864</name>
</gene>
<keyword evidence="1" id="KW-0472">Membrane</keyword>
<proteinExistence type="predicted"/>
<keyword evidence="1" id="KW-1133">Transmembrane helix</keyword>
<evidence type="ECO:0000256" key="1">
    <source>
        <dbReference type="SAM" id="Phobius"/>
    </source>
</evidence>
<protein>
    <submittedName>
        <fullName evidence="2">Transmembrane protein 140</fullName>
    </submittedName>
</protein>
<dbReference type="PANTHER" id="PTHR16103">
    <property type="entry name" value="TRANSMEMBRANE PROTEIN 140"/>
    <property type="match status" value="1"/>
</dbReference>
<dbReference type="Proteomes" id="UP000053760">
    <property type="component" value="Unassembled WGS sequence"/>
</dbReference>
<evidence type="ECO:0000313" key="2">
    <source>
        <dbReference type="EMBL" id="KFO71644.1"/>
    </source>
</evidence>
<organism evidence="2 3">
    <name type="scientific">Cuculus canorus</name>
    <name type="common">Common cuckoo</name>
    <dbReference type="NCBI Taxonomy" id="55661"/>
    <lineage>
        <taxon>Eukaryota</taxon>
        <taxon>Metazoa</taxon>
        <taxon>Chordata</taxon>
        <taxon>Craniata</taxon>
        <taxon>Vertebrata</taxon>
        <taxon>Euteleostomi</taxon>
        <taxon>Archelosauria</taxon>
        <taxon>Archosauria</taxon>
        <taxon>Dinosauria</taxon>
        <taxon>Saurischia</taxon>
        <taxon>Theropoda</taxon>
        <taxon>Coelurosauria</taxon>
        <taxon>Aves</taxon>
        <taxon>Neognathae</taxon>
        <taxon>Neoaves</taxon>
        <taxon>Otidimorphae</taxon>
        <taxon>Cuculiformes</taxon>
        <taxon>Cuculidae</taxon>
        <taxon>Cuculus</taxon>
    </lineage>
</organism>
<dbReference type="EMBL" id="KL447269">
    <property type="protein sequence ID" value="KFO71644.1"/>
    <property type="molecule type" value="Genomic_DNA"/>
</dbReference>
<reference evidence="2 3" key="1">
    <citation type="submission" date="2014-04" db="EMBL/GenBank/DDBJ databases">
        <title>Genome evolution of avian class.</title>
        <authorList>
            <person name="Zhang G."/>
            <person name="Li C."/>
        </authorList>
    </citation>
    <scope>NUCLEOTIDE SEQUENCE [LARGE SCALE GENOMIC DNA]</scope>
    <source>
        <strain evidence="2">BGI_N303</strain>
    </source>
</reference>
<sequence>PTVGLTVVSRMHAGTRMGLLQQRCTGHLLFKLILLEAAGTVVLMLYALLWEAGNLVNLPDKCIGFYNFCVWNKTAEKLQCLEYKDLQVIGIS</sequence>
<dbReference type="Pfam" id="PF14985">
    <property type="entry name" value="TM140"/>
    <property type="match status" value="1"/>
</dbReference>
<name>A0A091FR39_CUCCA</name>